<dbReference type="RefSeq" id="WP_188641649.1">
    <property type="nucleotide sequence ID" value="NZ_BMID01000001.1"/>
</dbReference>
<evidence type="ECO:0008006" key="4">
    <source>
        <dbReference type="Google" id="ProtNLM"/>
    </source>
</evidence>
<evidence type="ECO:0000256" key="1">
    <source>
        <dbReference type="SAM" id="SignalP"/>
    </source>
</evidence>
<organism evidence="2 3">
    <name type="scientific">Blastomonas marina</name>
    <dbReference type="NCBI Taxonomy" id="1867408"/>
    <lineage>
        <taxon>Bacteria</taxon>
        <taxon>Pseudomonadati</taxon>
        <taxon>Pseudomonadota</taxon>
        <taxon>Alphaproteobacteria</taxon>
        <taxon>Sphingomonadales</taxon>
        <taxon>Sphingomonadaceae</taxon>
        <taxon>Blastomonas</taxon>
    </lineage>
</organism>
<protein>
    <recommendedName>
        <fullName evidence="4">DUF1311 domain-containing protein</fullName>
    </recommendedName>
</protein>
<keyword evidence="1" id="KW-0732">Signal</keyword>
<dbReference type="Proteomes" id="UP000603317">
    <property type="component" value="Unassembled WGS sequence"/>
</dbReference>
<proteinExistence type="predicted"/>
<feature type="chain" id="PRO_5046297708" description="DUF1311 domain-containing protein" evidence="1">
    <location>
        <begin position="23"/>
        <end position="208"/>
    </location>
</feature>
<name>A0ABQ1F914_9SPHN</name>
<reference evidence="3" key="1">
    <citation type="journal article" date="2019" name="Int. J. Syst. Evol. Microbiol.">
        <title>The Global Catalogue of Microorganisms (GCM) 10K type strain sequencing project: providing services to taxonomists for standard genome sequencing and annotation.</title>
        <authorList>
            <consortium name="The Broad Institute Genomics Platform"/>
            <consortium name="The Broad Institute Genome Sequencing Center for Infectious Disease"/>
            <person name="Wu L."/>
            <person name="Ma J."/>
        </authorList>
    </citation>
    <scope>NUCLEOTIDE SEQUENCE [LARGE SCALE GENOMIC DNA]</scope>
    <source>
        <strain evidence="3">CGMCC 1.15297</strain>
    </source>
</reference>
<comment type="caution">
    <text evidence="2">The sequence shown here is derived from an EMBL/GenBank/DDBJ whole genome shotgun (WGS) entry which is preliminary data.</text>
</comment>
<feature type="signal peptide" evidence="1">
    <location>
        <begin position="1"/>
        <end position="22"/>
    </location>
</feature>
<gene>
    <name evidence="2" type="ORF">GCM10010923_09950</name>
</gene>
<evidence type="ECO:0000313" key="2">
    <source>
        <dbReference type="EMBL" id="GGA03121.1"/>
    </source>
</evidence>
<dbReference type="EMBL" id="BMID01000001">
    <property type="protein sequence ID" value="GGA03121.1"/>
    <property type="molecule type" value="Genomic_DNA"/>
</dbReference>
<evidence type="ECO:0000313" key="3">
    <source>
        <dbReference type="Proteomes" id="UP000603317"/>
    </source>
</evidence>
<accession>A0ABQ1F914</accession>
<keyword evidence="3" id="KW-1185">Reference proteome</keyword>
<sequence>MKKLVLCAMAAFPTLAGTTAHADDVAADIRMSPASLAYAYGYASCVFDERGGPAEERIENCREFGEAISEGSRDLLADWHRREVLKRQREMERAFGRLEAEALLAEKQNKRIPQQIIRLLGCYAETITAQENFARGVSIDFDLAEGTCRNAIFGIDGYKTEAAALLHRRLRVGTRYINVVGAIIPEIEFRYGLMDLKRLPDASNTVEG</sequence>